<evidence type="ECO:0000256" key="1">
    <source>
        <dbReference type="SAM" id="MobiDB-lite"/>
    </source>
</evidence>
<reference evidence="2" key="1">
    <citation type="submission" date="2020-05" db="EMBL/GenBank/DDBJ databases">
        <authorList>
            <person name="Chiriac C."/>
            <person name="Salcher M."/>
            <person name="Ghai R."/>
            <person name="Kavagutti S V."/>
        </authorList>
    </citation>
    <scope>NUCLEOTIDE SEQUENCE</scope>
</reference>
<accession>A0A6J7K4P2</accession>
<protein>
    <submittedName>
        <fullName evidence="2">Unannotated protein</fullName>
    </submittedName>
</protein>
<proteinExistence type="predicted"/>
<feature type="compositionally biased region" description="Pro residues" evidence="1">
    <location>
        <begin position="192"/>
        <end position="211"/>
    </location>
</feature>
<feature type="region of interest" description="Disordered" evidence="1">
    <location>
        <begin position="174"/>
        <end position="225"/>
    </location>
</feature>
<sequence length="301" mass="30375">MSLDRQSIEKRDFPISRRGYETVAVDEHLARLAAEIEALQAATPAPEVATSLASSASERIRGIVEAAEATAAEIERTAGEEAAAVRASAAADAAATREAASSEAQAHVAAVQEATSTMLDRIGALEQTVSGLLTNVRSSAGGIGADLATLHAQVVEVGGLGSGASTRETAGVLGEPAPVASSGPVAPAEPVTAPPVAAPLPSEPVAEPAPQPAGSTPEDAVGAPETLDGELVGTTEPVAPELPLSGVPAQRSTDVAGARMVALNLVLDGVPRDEIEAHLQERYALEDQASLLDELYAKQGG</sequence>
<organism evidence="2">
    <name type="scientific">freshwater metagenome</name>
    <dbReference type="NCBI Taxonomy" id="449393"/>
    <lineage>
        <taxon>unclassified sequences</taxon>
        <taxon>metagenomes</taxon>
        <taxon>ecological metagenomes</taxon>
    </lineage>
</organism>
<name>A0A6J7K4P2_9ZZZZ</name>
<evidence type="ECO:0000313" key="2">
    <source>
        <dbReference type="EMBL" id="CAB4950041.1"/>
    </source>
</evidence>
<dbReference type="AlphaFoldDB" id="A0A6J7K4P2"/>
<feature type="compositionally biased region" description="Low complexity" evidence="1">
    <location>
        <begin position="175"/>
        <end position="191"/>
    </location>
</feature>
<dbReference type="Gene3D" id="6.10.250.660">
    <property type="match status" value="1"/>
</dbReference>
<dbReference type="EMBL" id="CAFBMK010000332">
    <property type="protein sequence ID" value="CAB4950041.1"/>
    <property type="molecule type" value="Genomic_DNA"/>
</dbReference>
<gene>
    <name evidence="2" type="ORF">UFOPK3564_03440</name>
</gene>